<evidence type="ECO:0000313" key="3">
    <source>
        <dbReference type="Proteomes" id="UP000297295"/>
    </source>
</evidence>
<dbReference type="Proteomes" id="UP000297295">
    <property type="component" value="Unassembled WGS sequence"/>
</dbReference>
<dbReference type="EMBL" id="PGGK01000001">
    <property type="protein sequence ID" value="TGC11363.1"/>
    <property type="molecule type" value="Genomic_DNA"/>
</dbReference>
<keyword evidence="1" id="KW-0812">Transmembrane</keyword>
<comment type="caution">
    <text evidence="2">The sequence shown here is derived from an EMBL/GenBank/DDBJ whole genome shotgun (WGS) entry which is preliminary data.</text>
</comment>
<dbReference type="OrthoDB" id="136622at2157"/>
<name>A0A4E0R1Z0_9EURY</name>
<keyword evidence="3" id="KW-1185">Reference proteome</keyword>
<organism evidence="2 3">
    <name type="scientific">Methanolobus halotolerans</name>
    <dbReference type="NCBI Taxonomy" id="2052935"/>
    <lineage>
        <taxon>Archaea</taxon>
        <taxon>Methanobacteriati</taxon>
        <taxon>Methanobacteriota</taxon>
        <taxon>Stenosarchaea group</taxon>
        <taxon>Methanomicrobia</taxon>
        <taxon>Methanosarcinales</taxon>
        <taxon>Methanosarcinaceae</taxon>
        <taxon>Methanolobus</taxon>
    </lineage>
</organism>
<dbReference type="AlphaFoldDB" id="A0A4E0R1Z0"/>
<sequence>MGRNDRGFWKDTRGIDTVPQKMVFYLISAGVILILVTVSWNNVSPYLTGSQVEKEINDLSVELLSIQNGYPRDLKDVQSTEGSMCTAQLSLPDNVQYISLGVDPDPDTDGDLSNSPWIVENNTIIVQYYNGMKKRFLISGEDIQFRKGIPGEKGEWNIDTGSLSENKGIVIENPVAGEFVFELVLNDGKYTLSHF</sequence>
<accession>A0A4E0R1Z0</accession>
<evidence type="ECO:0000313" key="2">
    <source>
        <dbReference type="EMBL" id="TGC11363.1"/>
    </source>
</evidence>
<gene>
    <name evidence="2" type="ORF">CUN85_00305</name>
</gene>
<feature type="transmembrane region" description="Helical" evidence="1">
    <location>
        <begin position="22"/>
        <end position="40"/>
    </location>
</feature>
<keyword evidence="1" id="KW-1133">Transmembrane helix</keyword>
<protein>
    <submittedName>
        <fullName evidence="2">Uncharacterized protein</fullName>
    </submittedName>
</protein>
<proteinExistence type="predicted"/>
<reference evidence="2 3" key="1">
    <citation type="submission" date="2017-11" db="EMBL/GenBank/DDBJ databases">
        <title>Isolation and Characterization of Methanogenic Archaea from Saline Meromictic Lake at Siberia.</title>
        <authorList>
            <person name="Shen Y."/>
            <person name="Huang H.-H."/>
            <person name="Lai M.-C."/>
            <person name="Chen S.-C."/>
        </authorList>
    </citation>
    <scope>NUCLEOTIDE SEQUENCE [LARGE SCALE GENOMIC DNA]</scope>
    <source>
        <strain evidence="2 3">SY-01</strain>
    </source>
</reference>
<keyword evidence="1" id="KW-0472">Membrane</keyword>
<evidence type="ECO:0000256" key="1">
    <source>
        <dbReference type="SAM" id="Phobius"/>
    </source>
</evidence>
<dbReference type="RefSeq" id="WP_135387832.1">
    <property type="nucleotide sequence ID" value="NZ_PGGK01000001.1"/>
</dbReference>